<sequence length="615" mass="64411">MIVHAQAVQPARAPPVQRPAIARGPTKAGGLLPSAAGVAQLPPLDRAVDSQSPPLSLSSQSPQQSPLVEAGQRAQQAVDSVETAEASLRSQSDTVQPAAAASTQQAAVVPAEFGDVRPKQQRTKTKKKKQKAEKVLPARKDEDVLRWYSEAVQGAERAHRSWPGKRSLPTFGRRLRVPLEEWMAPQLDNIGFEDRPFPQLLPLDVLLQSSGAGSSSSSSSSSSGSDAQEPAGEAVGPEAFTTSHSFADWARSCGGRLPVLASQWHAPGDSWDLHSPATLLHESHAGHEAMWTAEEHAQAMASLYAEFAQDVAALPVVVGRRPASGRLPGAAASFTVDAMVGGGAALQVAQSHNLADNYSRALGVPYSGSSSEEEGEEQADFLSQMGSGLRASLLGAVALVHGDDAGLVLPPSLAPLQVVITPILTRACDSKLLAAEAERIRAALAEAGVRVAVDGRRLKPAARFRASEQLGVPLRLELGPADIAPGTCVLARRTVPGRAGKLRGVSTEAGALAAAVLDLLGDMQTEACGNAAEALQTGIVDVSSFYELREVIEGGMWARAPWAGSIEHEAAVLEETGASLRCVPLAQPVSMWSGYSTCVYSGYQASEVAIFARAL</sequence>
<feature type="region of interest" description="Disordered" evidence="2">
    <location>
        <begin position="1"/>
        <end position="135"/>
    </location>
</feature>
<feature type="compositionally biased region" description="Low complexity" evidence="2">
    <location>
        <begin position="211"/>
        <end position="225"/>
    </location>
</feature>
<dbReference type="InterPro" id="IPR045864">
    <property type="entry name" value="aa-tRNA-synth_II/BPL/LPL"/>
</dbReference>
<reference evidence="4" key="2">
    <citation type="submission" date="2020-11" db="EMBL/GenBank/DDBJ databases">
        <authorList>
            <person name="Cecchin M."/>
            <person name="Marcolungo L."/>
            <person name="Rossato M."/>
            <person name="Girolomoni L."/>
            <person name="Cosentino E."/>
            <person name="Cuine S."/>
            <person name="Li-Beisson Y."/>
            <person name="Delledonne M."/>
            <person name="Ballottari M."/>
        </authorList>
    </citation>
    <scope>NUCLEOTIDE SEQUENCE</scope>
    <source>
        <strain evidence="4">211/11P</strain>
        <tissue evidence="4">Whole cell</tissue>
    </source>
</reference>
<evidence type="ECO:0000256" key="2">
    <source>
        <dbReference type="SAM" id="MobiDB-lite"/>
    </source>
</evidence>
<protein>
    <recommendedName>
        <fullName evidence="1">proline--tRNA ligase</fullName>
        <ecNumber evidence="1">6.1.1.15</ecNumber>
    </recommendedName>
</protein>
<dbReference type="Gene3D" id="3.30.110.30">
    <property type="entry name" value="C-terminal domain of ProRS"/>
    <property type="match status" value="1"/>
</dbReference>
<dbReference type="EC" id="6.1.1.15" evidence="1"/>
<dbReference type="Gene3D" id="3.40.50.800">
    <property type="entry name" value="Anticodon-binding domain"/>
    <property type="match status" value="1"/>
</dbReference>
<evidence type="ECO:0000313" key="5">
    <source>
        <dbReference type="Proteomes" id="UP001055712"/>
    </source>
</evidence>
<dbReference type="EMBL" id="SIDB01000013">
    <property type="protein sequence ID" value="KAI3424464.1"/>
    <property type="molecule type" value="Genomic_DNA"/>
</dbReference>
<dbReference type="AlphaFoldDB" id="A0A9D4YSU9"/>
<dbReference type="SUPFAM" id="SSF52954">
    <property type="entry name" value="Class II aaRS ABD-related"/>
    <property type="match status" value="1"/>
</dbReference>
<dbReference type="InterPro" id="IPR016061">
    <property type="entry name" value="Pro-tRNA_ligase_II_C"/>
</dbReference>
<keyword evidence="5" id="KW-1185">Reference proteome</keyword>
<dbReference type="Pfam" id="PF03129">
    <property type="entry name" value="HGTP_anticodon"/>
    <property type="match status" value="1"/>
</dbReference>
<dbReference type="InterPro" id="IPR017449">
    <property type="entry name" value="Pro-tRNA_synth_II"/>
</dbReference>
<dbReference type="GO" id="GO:0017101">
    <property type="term" value="C:aminoacyl-tRNA synthetase multienzyme complex"/>
    <property type="evidence" value="ECO:0007669"/>
    <property type="project" value="TreeGrafter"/>
</dbReference>
<comment type="caution">
    <text evidence="4">The sequence shown here is derived from an EMBL/GenBank/DDBJ whole genome shotgun (WGS) entry which is preliminary data.</text>
</comment>
<dbReference type="PANTHER" id="PTHR43382:SF3">
    <property type="entry name" value="PROLINE--TRNA LIGASE, CHLOROPLASTIC_MITOCHONDRIAL"/>
    <property type="match status" value="1"/>
</dbReference>
<dbReference type="GO" id="GO:0005737">
    <property type="term" value="C:cytoplasm"/>
    <property type="evidence" value="ECO:0007669"/>
    <property type="project" value="InterPro"/>
</dbReference>
<dbReference type="GO" id="GO:0005524">
    <property type="term" value="F:ATP binding"/>
    <property type="evidence" value="ECO:0007669"/>
    <property type="project" value="InterPro"/>
</dbReference>
<dbReference type="InterPro" id="IPR004499">
    <property type="entry name" value="Pro-tRNA-ligase_IIa_arc-type"/>
</dbReference>
<dbReference type="SUPFAM" id="SSF55681">
    <property type="entry name" value="Class II aaRS and biotin synthetases"/>
    <property type="match status" value="2"/>
</dbReference>
<gene>
    <name evidence="4" type="ORF">D9Q98_010015</name>
</gene>
<dbReference type="InterPro" id="IPR004154">
    <property type="entry name" value="Anticodon-bd"/>
</dbReference>
<dbReference type="OrthoDB" id="511127at2759"/>
<organism evidence="4 5">
    <name type="scientific">Chlorella vulgaris</name>
    <name type="common">Green alga</name>
    <dbReference type="NCBI Taxonomy" id="3077"/>
    <lineage>
        <taxon>Eukaryota</taxon>
        <taxon>Viridiplantae</taxon>
        <taxon>Chlorophyta</taxon>
        <taxon>core chlorophytes</taxon>
        <taxon>Trebouxiophyceae</taxon>
        <taxon>Chlorellales</taxon>
        <taxon>Chlorellaceae</taxon>
        <taxon>Chlorella clade</taxon>
        <taxon>Chlorella</taxon>
    </lineage>
</organism>
<proteinExistence type="predicted"/>
<dbReference type="Proteomes" id="UP001055712">
    <property type="component" value="Unassembled WGS sequence"/>
</dbReference>
<evidence type="ECO:0000313" key="4">
    <source>
        <dbReference type="EMBL" id="KAI3424464.1"/>
    </source>
</evidence>
<dbReference type="GO" id="GO:0004827">
    <property type="term" value="F:proline-tRNA ligase activity"/>
    <property type="evidence" value="ECO:0007669"/>
    <property type="project" value="UniProtKB-EC"/>
</dbReference>
<feature type="region of interest" description="Disordered" evidence="2">
    <location>
        <begin position="211"/>
        <end position="234"/>
    </location>
</feature>
<name>A0A9D4YSU9_CHLVU</name>
<dbReference type="PANTHER" id="PTHR43382">
    <property type="entry name" value="PROLYL-TRNA SYNTHETASE"/>
    <property type="match status" value="1"/>
</dbReference>
<evidence type="ECO:0000256" key="1">
    <source>
        <dbReference type="ARBA" id="ARBA00012831"/>
    </source>
</evidence>
<dbReference type="Gene3D" id="3.30.930.10">
    <property type="entry name" value="Bira Bifunctional Protein, Domain 2"/>
    <property type="match status" value="1"/>
</dbReference>
<feature type="compositionally biased region" description="Low complexity" evidence="2">
    <location>
        <begin position="1"/>
        <end position="11"/>
    </location>
</feature>
<accession>A0A9D4YSU9</accession>
<feature type="compositionally biased region" description="Basic residues" evidence="2">
    <location>
        <begin position="119"/>
        <end position="131"/>
    </location>
</feature>
<dbReference type="SUPFAM" id="SSF64586">
    <property type="entry name" value="C-terminal domain of ProRS"/>
    <property type="match status" value="1"/>
</dbReference>
<dbReference type="Pfam" id="PF09180">
    <property type="entry name" value="ProRS-C_1"/>
    <property type="match status" value="1"/>
</dbReference>
<dbReference type="SMART" id="SM00946">
    <property type="entry name" value="ProRS-C_1"/>
    <property type="match status" value="1"/>
</dbReference>
<evidence type="ECO:0000259" key="3">
    <source>
        <dbReference type="SMART" id="SM00946"/>
    </source>
</evidence>
<feature type="compositionally biased region" description="Low complexity" evidence="2">
    <location>
        <begin position="94"/>
        <end position="111"/>
    </location>
</feature>
<dbReference type="InterPro" id="IPR036621">
    <property type="entry name" value="Anticodon-bd_dom_sf"/>
</dbReference>
<feature type="compositionally biased region" description="Low complexity" evidence="2">
    <location>
        <begin position="50"/>
        <end position="67"/>
    </location>
</feature>
<feature type="domain" description="Proline-tRNA ligase class II C-terminal" evidence="3">
    <location>
        <begin position="545"/>
        <end position="615"/>
    </location>
</feature>
<reference evidence="4" key="1">
    <citation type="journal article" date="2019" name="Plant J.">
        <title>Chlorella vulgaris genome assembly and annotation reveals the molecular basis for metabolic acclimation to high light conditions.</title>
        <authorList>
            <person name="Cecchin M."/>
            <person name="Marcolungo L."/>
            <person name="Rossato M."/>
            <person name="Girolomoni L."/>
            <person name="Cosentino E."/>
            <person name="Cuine S."/>
            <person name="Li-Beisson Y."/>
            <person name="Delledonne M."/>
            <person name="Ballottari M."/>
        </authorList>
    </citation>
    <scope>NUCLEOTIDE SEQUENCE</scope>
    <source>
        <strain evidence="4">211/11P</strain>
    </source>
</reference>
<dbReference type="GO" id="GO:0006433">
    <property type="term" value="P:prolyl-tRNA aminoacylation"/>
    <property type="evidence" value="ECO:0007669"/>
    <property type="project" value="InterPro"/>
</dbReference>